<evidence type="ECO:0000313" key="2">
    <source>
        <dbReference type="Proteomes" id="UP000460290"/>
    </source>
</evidence>
<dbReference type="Pfam" id="PF10983">
    <property type="entry name" value="DUF2793"/>
    <property type="match status" value="1"/>
</dbReference>
<keyword evidence="2" id="KW-1185">Reference proteome</keyword>
<comment type="caution">
    <text evidence="1">The sequence shown here is derived from an EMBL/GenBank/DDBJ whole genome shotgun (WGS) entry which is preliminary data.</text>
</comment>
<dbReference type="AlphaFoldDB" id="A0A844Z4C1"/>
<accession>A0A844Z4C1</accession>
<dbReference type="EMBL" id="WTYZ01000001">
    <property type="protein sequence ID" value="MXO81947.1"/>
    <property type="molecule type" value="Genomic_DNA"/>
</dbReference>
<sequence length="153" mass="16485">MAQPIAFTDTSGRFQLPFLFAGQAQKEFFVNEAHALTDMLLHTTILGELAGPPSESVDGDIWLVASGAIGEWACHDGDLAGRQAGLWKFITPRDGMRIFDSSIGQFALHSGGWVRAAPPTIPATGQTVDSELRDAFDQLIEALRNAGIFPVTE</sequence>
<name>A0A844Z4C1_9SPHN</name>
<gene>
    <name evidence="1" type="ORF">GRI35_00990</name>
</gene>
<evidence type="ECO:0000313" key="1">
    <source>
        <dbReference type="EMBL" id="MXO81947.1"/>
    </source>
</evidence>
<dbReference type="OrthoDB" id="564699at2"/>
<dbReference type="InterPro" id="IPR021251">
    <property type="entry name" value="DUF2793"/>
</dbReference>
<protein>
    <submittedName>
        <fullName evidence="1">DUF2793 domain-containing protein</fullName>
    </submittedName>
</protein>
<reference evidence="1 2" key="1">
    <citation type="submission" date="2019-12" db="EMBL/GenBank/DDBJ databases">
        <title>Genomic-based taxomic classification of the family Erythrobacteraceae.</title>
        <authorList>
            <person name="Xu L."/>
        </authorList>
    </citation>
    <scope>NUCLEOTIDE SEQUENCE [LARGE SCALE GENOMIC DNA]</scope>
    <source>
        <strain evidence="1 2">KCTC 42006</strain>
    </source>
</reference>
<dbReference type="RefSeq" id="WP_160612295.1">
    <property type="nucleotide sequence ID" value="NZ_JAUFQM010000001.1"/>
</dbReference>
<organism evidence="1 2">
    <name type="scientific">Pontixanthobacter aestiaquae</name>
    <dbReference type="NCBI Taxonomy" id="1509367"/>
    <lineage>
        <taxon>Bacteria</taxon>
        <taxon>Pseudomonadati</taxon>
        <taxon>Pseudomonadota</taxon>
        <taxon>Alphaproteobacteria</taxon>
        <taxon>Sphingomonadales</taxon>
        <taxon>Erythrobacteraceae</taxon>
        <taxon>Pontixanthobacter</taxon>
    </lineage>
</organism>
<proteinExistence type="predicted"/>
<dbReference type="Proteomes" id="UP000460290">
    <property type="component" value="Unassembled WGS sequence"/>
</dbReference>